<name>A0A1M5AGL3_STRHI</name>
<gene>
    <name evidence="6" type="ORF">SAMN05444320_103110</name>
</gene>
<dbReference type="Pfam" id="PF00535">
    <property type="entry name" value="Glycos_transf_2"/>
    <property type="match status" value="1"/>
</dbReference>
<accession>A0A1M5AGL3</accession>
<dbReference type="InterPro" id="IPR029044">
    <property type="entry name" value="Nucleotide-diphossugar_trans"/>
</dbReference>
<dbReference type="CDD" id="cd00761">
    <property type="entry name" value="Glyco_tranf_GTA_type"/>
    <property type="match status" value="1"/>
</dbReference>
<sequence length="282" mass="31244">MTGHEVDVLVPTRDRPAELATTLAGLAAQDGPSFRVLVSDQSDGPPSYANPPAQAMASALRLRGRPVIFDRHLPRRGLAEHRAHLLAMARSPHVLFLDDDVWLEPGTLARLHRAIRVLRCGFVGAAVQGLSYVDDVRPGELEPYEEWADAPCPERVRPGSPEWRRWTLHNAANPVHLAQRLALRPGEWRAYKVAWVGGCVLYDRKVLESVGGFDFWRDLPPEHAGEDVLAQWRVMAARGGAGILPSGAVHLESPTTVPDRRVQAYDVIADGRKRLTPQRETD</sequence>
<dbReference type="RefSeq" id="WP_073481264.1">
    <property type="nucleotide sequence ID" value="NZ_FQVN01000003.1"/>
</dbReference>
<dbReference type="SUPFAM" id="SSF53448">
    <property type="entry name" value="Nucleotide-diphospho-sugar transferases"/>
    <property type="match status" value="1"/>
</dbReference>
<comment type="pathway">
    <text evidence="1">Cell wall biogenesis; cell wall polysaccharide biosynthesis.</text>
</comment>
<evidence type="ECO:0000256" key="3">
    <source>
        <dbReference type="ARBA" id="ARBA00022676"/>
    </source>
</evidence>
<evidence type="ECO:0000313" key="6">
    <source>
        <dbReference type="EMBL" id="SHF29430.1"/>
    </source>
</evidence>
<evidence type="ECO:0000313" key="7">
    <source>
        <dbReference type="Proteomes" id="UP000184501"/>
    </source>
</evidence>
<evidence type="ECO:0000256" key="4">
    <source>
        <dbReference type="ARBA" id="ARBA00022679"/>
    </source>
</evidence>
<reference evidence="6 7" key="1">
    <citation type="submission" date="2016-11" db="EMBL/GenBank/DDBJ databases">
        <authorList>
            <person name="Jaros S."/>
            <person name="Januszkiewicz K."/>
            <person name="Wedrychowicz H."/>
        </authorList>
    </citation>
    <scope>NUCLEOTIDE SEQUENCE [LARGE SCALE GENOMIC DNA]</scope>
    <source>
        <strain evidence="6 7">DSM 44523</strain>
    </source>
</reference>
<dbReference type="Proteomes" id="UP000184501">
    <property type="component" value="Unassembled WGS sequence"/>
</dbReference>
<dbReference type="EMBL" id="FQVN01000003">
    <property type="protein sequence ID" value="SHF29430.1"/>
    <property type="molecule type" value="Genomic_DNA"/>
</dbReference>
<evidence type="ECO:0000256" key="1">
    <source>
        <dbReference type="ARBA" id="ARBA00004776"/>
    </source>
</evidence>
<dbReference type="STRING" id="2017.SAMN05444320_103110"/>
<keyword evidence="4 6" id="KW-0808">Transferase</keyword>
<protein>
    <submittedName>
        <fullName evidence="6">Glycosyltransferase like family 2</fullName>
    </submittedName>
</protein>
<comment type="similarity">
    <text evidence="2">Belongs to the glycosyltransferase 2 family.</text>
</comment>
<dbReference type="AlphaFoldDB" id="A0A1M5AGL3"/>
<keyword evidence="3" id="KW-0328">Glycosyltransferase</keyword>
<dbReference type="PANTHER" id="PTHR43179:SF12">
    <property type="entry name" value="GALACTOFURANOSYLTRANSFERASE GLFT2"/>
    <property type="match status" value="1"/>
</dbReference>
<proteinExistence type="inferred from homology"/>
<dbReference type="OrthoDB" id="9787979at2"/>
<keyword evidence="7" id="KW-1185">Reference proteome</keyword>
<dbReference type="Gene3D" id="3.90.550.10">
    <property type="entry name" value="Spore Coat Polysaccharide Biosynthesis Protein SpsA, Chain A"/>
    <property type="match status" value="1"/>
</dbReference>
<dbReference type="InterPro" id="IPR001173">
    <property type="entry name" value="Glyco_trans_2-like"/>
</dbReference>
<dbReference type="PANTHER" id="PTHR43179">
    <property type="entry name" value="RHAMNOSYLTRANSFERASE WBBL"/>
    <property type="match status" value="1"/>
</dbReference>
<dbReference type="GO" id="GO:0016757">
    <property type="term" value="F:glycosyltransferase activity"/>
    <property type="evidence" value="ECO:0007669"/>
    <property type="project" value="UniProtKB-KW"/>
</dbReference>
<evidence type="ECO:0000256" key="2">
    <source>
        <dbReference type="ARBA" id="ARBA00006739"/>
    </source>
</evidence>
<evidence type="ECO:0000259" key="5">
    <source>
        <dbReference type="Pfam" id="PF00535"/>
    </source>
</evidence>
<feature type="domain" description="Glycosyltransferase 2-like" evidence="5">
    <location>
        <begin position="8"/>
        <end position="129"/>
    </location>
</feature>
<organism evidence="6 7">
    <name type="scientific">Streptoalloteichus hindustanus</name>
    <dbReference type="NCBI Taxonomy" id="2017"/>
    <lineage>
        <taxon>Bacteria</taxon>
        <taxon>Bacillati</taxon>
        <taxon>Actinomycetota</taxon>
        <taxon>Actinomycetes</taxon>
        <taxon>Pseudonocardiales</taxon>
        <taxon>Pseudonocardiaceae</taxon>
        <taxon>Streptoalloteichus</taxon>
    </lineage>
</organism>